<accession>A0ABP6XL71</accession>
<dbReference type="PRINTS" id="PR00368">
    <property type="entry name" value="FADPNR"/>
</dbReference>
<evidence type="ECO:0000259" key="5">
    <source>
        <dbReference type="Pfam" id="PF07992"/>
    </source>
</evidence>
<evidence type="ECO:0000256" key="3">
    <source>
        <dbReference type="ARBA" id="ARBA00048132"/>
    </source>
</evidence>
<feature type="compositionally biased region" description="Low complexity" evidence="4">
    <location>
        <begin position="558"/>
        <end position="576"/>
    </location>
</feature>
<keyword evidence="2" id="KW-0560">Oxidoreductase</keyword>
<dbReference type="InterPro" id="IPR041698">
    <property type="entry name" value="Methyltransf_25"/>
</dbReference>
<feature type="domain" description="Methyltransferase" evidence="6">
    <location>
        <begin position="367"/>
        <end position="460"/>
    </location>
</feature>
<evidence type="ECO:0000313" key="7">
    <source>
        <dbReference type="EMBL" id="GAA3568221.1"/>
    </source>
</evidence>
<feature type="region of interest" description="Disordered" evidence="4">
    <location>
        <begin position="474"/>
        <end position="508"/>
    </location>
</feature>
<dbReference type="RefSeq" id="WP_204910334.1">
    <property type="nucleotide sequence ID" value="NZ_BAAAYR010000003.1"/>
</dbReference>
<sequence length="576" mass="60293">MTTEPSPDRSHPAAYDVLVVGGGPAGLAAAVALARSLRSVLVVDAGRPRNATAAGIHNYLGRENVSPAELLADGRDTLTSYGGRVETGEVTRLERLGQEPSQPWFRAELADGRQVEARRVVVATGLTDELPAIPGLAERWGRDVLHCPYCHGYEARGTAIGILSTTPMTAHQALLFRQLSDDVTVLTHTGPTLGDEDRERLEARGIHFVDGEVVEVLTRDDALSGVRLASGAVVPLRNLAIAAPAVAHSALLSDLGVEVADFAMGDFVFGAYAVAEPTGATSVPGLYAAGNVATIQAQVSTSAAAGLMTGALVNAHLIEEETTEAVARRRRTEEFWDERYREGRMHPREANPTLVEVAGTLEAGTALDLGSGYGDDAVWLAGQGWRVVGIDVSGAAVERARAAAEQAGVAARATFERHDLALTFPTGTFDLVTTHYLHAPDGLPRDEVLRRAATAVAPGGTLLVVGHASLPPWSWSDLDQAEQQDGHGGGHGKGHRHGPGDLPSPEAVWAGLDLDEGWEVVRLAVAPRPVVGPDGEHGSMDDSVVVARRSATSPATGAQSSAESPSSSRSTSAVSV</sequence>
<dbReference type="Gene3D" id="3.40.50.150">
    <property type="entry name" value="Vaccinia Virus protein VP39"/>
    <property type="match status" value="1"/>
</dbReference>
<evidence type="ECO:0000256" key="2">
    <source>
        <dbReference type="ARBA" id="ARBA00023002"/>
    </source>
</evidence>
<dbReference type="Pfam" id="PF07992">
    <property type="entry name" value="Pyr_redox_2"/>
    <property type="match status" value="1"/>
</dbReference>
<reference evidence="8" key="1">
    <citation type="journal article" date="2019" name="Int. J. Syst. Evol. Microbiol.">
        <title>The Global Catalogue of Microorganisms (GCM) 10K type strain sequencing project: providing services to taxonomists for standard genome sequencing and annotation.</title>
        <authorList>
            <consortium name="The Broad Institute Genomics Platform"/>
            <consortium name="The Broad Institute Genome Sequencing Center for Infectious Disease"/>
            <person name="Wu L."/>
            <person name="Ma J."/>
        </authorList>
    </citation>
    <scope>NUCLEOTIDE SEQUENCE [LARGE SCALE GENOMIC DNA]</scope>
    <source>
        <strain evidence="8">JCM 16540</strain>
    </source>
</reference>
<proteinExistence type="predicted"/>
<organism evidence="7 8">
    <name type="scientific">Microlunatus spumicola</name>
    <dbReference type="NCBI Taxonomy" id="81499"/>
    <lineage>
        <taxon>Bacteria</taxon>
        <taxon>Bacillati</taxon>
        <taxon>Actinomycetota</taxon>
        <taxon>Actinomycetes</taxon>
        <taxon>Propionibacteriales</taxon>
        <taxon>Propionibacteriaceae</taxon>
        <taxon>Microlunatus</taxon>
    </lineage>
</organism>
<dbReference type="EMBL" id="BAAAYR010000003">
    <property type="protein sequence ID" value="GAA3568221.1"/>
    <property type="molecule type" value="Genomic_DNA"/>
</dbReference>
<dbReference type="InterPro" id="IPR050097">
    <property type="entry name" value="Ferredoxin-NADP_redctase_2"/>
</dbReference>
<gene>
    <name evidence="7" type="ORF">GCM10022197_25490</name>
</gene>
<dbReference type="InterPro" id="IPR029063">
    <property type="entry name" value="SAM-dependent_MTases_sf"/>
</dbReference>
<dbReference type="Gene3D" id="3.50.50.60">
    <property type="entry name" value="FAD/NAD(P)-binding domain"/>
    <property type="match status" value="2"/>
</dbReference>
<feature type="region of interest" description="Disordered" evidence="4">
    <location>
        <begin position="529"/>
        <end position="576"/>
    </location>
</feature>
<dbReference type="InterPro" id="IPR036188">
    <property type="entry name" value="FAD/NAD-bd_sf"/>
</dbReference>
<evidence type="ECO:0000259" key="6">
    <source>
        <dbReference type="Pfam" id="PF13649"/>
    </source>
</evidence>
<keyword evidence="1" id="KW-0285">Flavoprotein</keyword>
<evidence type="ECO:0000313" key="8">
    <source>
        <dbReference type="Proteomes" id="UP001500767"/>
    </source>
</evidence>
<name>A0ABP6XL71_9ACTN</name>
<dbReference type="Pfam" id="PF13649">
    <property type="entry name" value="Methyltransf_25"/>
    <property type="match status" value="1"/>
</dbReference>
<feature type="domain" description="FAD/NAD(P)-binding" evidence="5">
    <location>
        <begin position="15"/>
        <end position="304"/>
    </location>
</feature>
<dbReference type="Proteomes" id="UP001500767">
    <property type="component" value="Unassembled WGS sequence"/>
</dbReference>
<evidence type="ECO:0000256" key="4">
    <source>
        <dbReference type="SAM" id="MobiDB-lite"/>
    </source>
</evidence>
<dbReference type="PANTHER" id="PTHR48105">
    <property type="entry name" value="THIOREDOXIN REDUCTASE 1-RELATED-RELATED"/>
    <property type="match status" value="1"/>
</dbReference>
<keyword evidence="8" id="KW-1185">Reference proteome</keyword>
<dbReference type="InterPro" id="IPR023753">
    <property type="entry name" value="FAD/NAD-binding_dom"/>
</dbReference>
<protein>
    <submittedName>
        <fullName evidence="7">NAD(P)/FAD-dependent oxidoreductase</fullName>
    </submittedName>
</protein>
<dbReference type="CDD" id="cd02440">
    <property type="entry name" value="AdoMet_MTases"/>
    <property type="match status" value="1"/>
</dbReference>
<comment type="catalytic activity">
    <reaction evidence="3">
        <text>[thioredoxin]-dithiol + NADP(+) = [thioredoxin]-disulfide + NADPH + H(+)</text>
        <dbReference type="Rhea" id="RHEA:20345"/>
        <dbReference type="Rhea" id="RHEA-COMP:10698"/>
        <dbReference type="Rhea" id="RHEA-COMP:10700"/>
        <dbReference type="ChEBI" id="CHEBI:15378"/>
        <dbReference type="ChEBI" id="CHEBI:29950"/>
        <dbReference type="ChEBI" id="CHEBI:50058"/>
        <dbReference type="ChEBI" id="CHEBI:57783"/>
        <dbReference type="ChEBI" id="CHEBI:58349"/>
        <dbReference type="EC" id="1.8.1.9"/>
    </reaction>
</comment>
<dbReference type="SUPFAM" id="SSF53335">
    <property type="entry name" value="S-adenosyl-L-methionine-dependent methyltransferases"/>
    <property type="match status" value="1"/>
</dbReference>
<dbReference type="PRINTS" id="PR00469">
    <property type="entry name" value="PNDRDTASEII"/>
</dbReference>
<evidence type="ECO:0000256" key="1">
    <source>
        <dbReference type="ARBA" id="ARBA00022630"/>
    </source>
</evidence>
<dbReference type="SUPFAM" id="SSF51905">
    <property type="entry name" value="FAD/NAD(P)-binding domain"/>
    <property type="match status" value="1"/>
</dbReference>
<comment type="caution">
    <text evidence="7">The sequence shown here is derived from an EMBL/GenBank/DDBJ whole genome shotgun (WGS) entry which is preliminary data.</text>
</comment>